<keyword evidence="3" id="KW-1185">Reference proteome</keyword>
<sequence length="160" mass="17416">MASFAGYLKSAVLALFLSLLAATSSFADEVKFSSELLTITSTGGRKHQFTVDLAVTPAQRERGLMFRKSMGRDAGMLFDFGESRPVMMWMKNTDLPLDMLFIGKNGSIHRIHHNAVPYSEDIISSNGSVMYVLELNGGTAAALGIHEGDRVSSRQIGNVN</sequence>
<dbReference type="InterPro" id="IPR038695">
    <property type="entry name" value="Saro_0823-like_sf"/>
</dbReference>
<accession>A0A2U2DQU5</accession>
<feature type="signal peptide" evidence="1">
    <location>
        <begin position="1"/>
        <end position="27"/>
    </location>
</feature>
<dbReference type="AlphaFoldDB" id="A0A2U2DQU5"/>
<comment type="caution">
    <text evidence="2">The sequence shown here is derived from an EMBL/GenBank/DDBJ whole genome shotgun (WGS) entry which is preliminary data.</text>
</comment>
<dbReference type="Gene3D" id="2.60.120.1140">
    <property type="entry name" value="Protein of unknown function DUF192"/>
    <property type="match status" value="1"/>
</dbReference>
<dbReference type="PANTHER" id="PTHR37953">
    <property type="entry name" value="UPF0127 PROTEIN MJ1496"/>
    <property type="match status" value="1"/>
</dbReference>
<dbReference type="Pfam" id="PF02643">
    <property type="entry name" value="DUF192"/>
    <property type="match status" value="1"/>
</dbReference>
<reference evidence="2 3" key="1">
    <citation type="submission" date="2018-05" db="EMBL/GenBank/DDBJ databases">
        <title>The draft genome of strain NS-104.</title>
        <authorList>
            <person name="Hang P."/>
            <person name="Jiang J."/>
        </authorList>
    </citation>
    <scope>NUCLEOTIDE SEQUENCE [LARGE SCALE GENOMIC DNA]</scope>
    <source>
        <strain evidence="2 3">NS-104</strain>
    </source>
</reference>
<dbReference type="PANTHER" id="PTHR37953:SF1">
    <property type="entry name" value="UPF0127 PROTEIN MJ1496"/>
    <property type="match status" value="1"/>
</dbReference>
<gene>
    <name evidence="2" type="ORF">DEM27_15065</name>
</gene>
<evidence type="ECO:0000313" key="2">
    <source>
        <dbReference type="EMBL" id="PWE55589.1"/>
    </source>
</evidence>
<evidence type="ECO:0000313" key="3">
    <source>
        <dbReference type="Proteomes" id="UP000245252"/>
    </source>
</evidence>
<dbReference type="InterPro" id="IPR003795">
    <property type="entry name" value="DUF192"/>
</dbReference>
<evidence type="ECO:0008006" key="4">
    <source>
        <dbReference type="Google" id="ProtNLM"/>
    </source>
</evidence>
<protein>
    <recommendedName>
        <fullName evidence="4">DUF192 domain-containing protein</fullName>
    </recommendedName>
</protein>
<name>A0A2U2DQU5_9HYPH</name>
<dbReference type="EMBL" id="QFBC01000006">
    <property type="protein sequence ID" value="PWE55589.1"/>
    <property type="molecule type" value="Genomic_DNA"/>
</dbReference>
<evidence type="ECO:0000256" key="1">
    <source>
        <dbReference type="SAM" id="SignalP"/>
    </source>
</evidence>
<organism evidence="2 3">
    <name type="scientific">Metarhizobium album</name>
    <dbReference type="NCBI Taxonomy" id="2182425"/>
    <lineage>
        <taxon>Bacteria</taxon>
        <taxon>Pseudomonadati</taxon>
        <taxon>Pseudomonadota</taxon>
        <taxon>Alphaproteobacteria</taxon>
        <taxon>Hyphomicrobiales</taxon>
        <taxon>Rhizobiaceae</taxon>
        <taxon>Metarhizobium</taxon>
    </lineage>
</organism>
<dbReference type="OrthoDB" id="9808290at2"/>
<proteinExistence type="predicted"/>
<feature type="chain" id="PRO_5015526993" description="DUF192 domain-containing protein" evidence="1">
    <location>
        <begin position="28"/>
        <end position="160"/>
    </location>
</feature>
<dbReference type="RefSeq" id="WP_109459279.1">
    <property type="nucleotide sequence ID" value="NZ_QFBC01000006.1"/>
</dbReference>
<keyword evidence="1" id="KW-0732">Signal</keyword>
<dbReference type="Proteomes" id="UP000245252">
    <property type="component" value="Unassembled WGS sequence"/>
</dbReference>